<proteinExistence type="predicted"/>
<gene>
    <name evidence="2" type="ORF">SAMN04488529_1174</name>
</gene>
<protein>
    <submittedName>
        <fullName evidence="2">Predicted anti-sigma-YlaC factor YlaD, contains Zn-finger domain</fullName>
    </submittedName>
</protein>
<evidence type="ECO:0000313" key="3">
    <source>
        <dbReference type="Proteomes" id="UP000198597"/>
    </source>
</evidence>
<dbReference type="RefSeq" id="WP_089972710.1">
    <property type="nucleotide sequence ID" value="NZ_CP071376.1"/>
</dbReference>
<sequence>MKSDLSCNTVQDLLPIYLDEIASEETNICVKEHLSECQICANEYKKNCEIREKNGEVVINEAESIKKLRKRVNTSFIIVIILGIILTSILTFCFYVESRGKSFITSGLIQMIIFFAGIYLVPLFGVFIAVIWKKTISKKEKAFWPNVIISFLGIWALVGIGLLLGHFFLLIIRGY</sequence>
<dbReference type="Proteomes" id="UP000198597">
    <property type="component" value="Unassembled WGS sequence"/>
</dbReference>
<dbReference type="EMBL" id="FNJM01000017">
    <property type="protein sequence ID" value="SDP78229.1"/>
    <property type="molecule type" value="Genomic_DNA"/>
</dbReference>
<dbReference type="STRING" id="94869.SAMN04488529_1174"/>
<name>A0A1H0VI47_9CLOT</name>
<keyword evidence="3" id="KW-1185">Reference proteome</keyword>
<dbReference type="GeneID" id="65311247"/>
<reference evidence="2 3" key="1">
    <citation type="submission" date="2016-10" db="EMBL/GenBank/DDBJ databases">
        <authorList>
            <person name="de Groot N.N."/>
        </authorList>
    </citation>
    <scope>NUCLEOTIDE SEQUENCE [LARGE SCALE GENOMIC DNA]</scope>
    <source>
        <strain evidence="2 3">DSM 12272</strain>
    </source>
</reference>
<evidence type="ECO:0000313" key="2">
    <source>
        <dbReference type="EMBL" id="SDP78229.1"/>
    </source>
</evidence>
<dbReference type="InterPro" id="IPR027383">
    <property type="entry name" value="Znf_put"/>
</dbReference>
<evidence type="ECO:0000259" key="1">
    <source>
        <dbReference type="Pfam" id="PF13490"/>
    </source>
</evidence>
<feature type="domain" description="Putative zinc-finger" evidence="1">
    <location>
        <begin position="7"/>
        <end position="40"/>
    </location>
</feature>
<dbReference type="InterPro" id="IPR036259">
    <property type="entry name" value="MFS_trans_sf"/>
</dbReference>
<dbReference type="Pfam" id="PF13490">
    <property type="entry name" value="zf-HC2"/>
    <property type="match status" value="1"/>
</dbReference>
<dbReference type="SUPFAM" id="SSF103473">
    <property type="entry name" value="MFS general substrate transporter"/>
    <property type="match status" value="1"/>
</dbReference>
<accession>A0A1H0VI47</accession>
<dbReference type="OrthoDB" id="6194834at2"/>
<dbReference type="AlphaFoldDB" id="A0A1H0VI47"/>
<organism evidence="2 3">
    <name type="scientific">Clostridium gasigenes</name>
    <dbReference type="NCBI Taxonomy" id="94869"/>
    <lineage>
        <taxon>Bacteria</taxon>
        <taxon>Bacillati</taxon>
        <taxon>Bacillota</taxon>
        <taxon>Clostridia</taxon>
        <taxon>Eubacteriales</taxon>
        <taxon>Clostridiaceae</taxon>
        <taxon>Clostridium</taxon>
    </lineage>
</organism>